<dbReference type="OrthoDB" id="570111at2"/>
<evidence type="ECO:0000256" key="3">
    <source>
        <dbReference type="ARBA" id="ARBA00023125"/>
    </source>
</evidence>
<dbReference type="InterPro" id="IPR036390">
    <property type="entry name" value="WH_DNA-bd_sf"/>
</dbReference>
<dbReference type="Proteomes" id="UP000256478">
    <property type="component" value="Unassembled WGS sequence"/>
</dbReference>
<keyword evidence="4" id="KW-0804">Transcription</keyword>
<dbReference type="PANTHER" id="PTHR30579:SF3">
    <property type="entry name" value="TRANSCRIPTIONAL REGULATORY PROTEIN"/>
    <property type="match status" value="1"/>
</dbReference>
<dbReference type="SUPFAM" id="SSF53850">
    <property type="entry name" value="Periplasmic binding protein-like II"/>
    <property type="match status" value="1"/>
</dbReference>
<keyword evidence="2" id="KW-0805">Transcription regulation</keyword>
<evidence type="ECO:0000256" key="1">
    <source>
        <dbReference type="ARBA" id="ARBA00009437"/>
    </source>
</evidence>
<sequence length="299" mass="33940">MNWEDLRIFLEVSRAERLSVAARRLRIDASTVSRRLHQLETSLSAQLFERTTNGHKLTEDGQRLVVRATKMEQDATLAYEQIALHNTSEQGTVRIGATEAFGNHFIAPNLAELHRQHPKIEIELLQFARDVKISRNEADIAIAVEQPKGTSMIVTKLTDYQLQIYGARAHQARYAKVSLPTLANLPWVSYVDNLLFTEQLSYLNEVSENIAPLFRSTSIISQYSAIKSGLGVGILPCFLAEQDRDLVKLLPDEVTITRSLWLTTHPELKRLTRVATVWEYLKQLTQTQQQLLIPAQSLL</sequence>
<dbReference type="Gene3D" id="3.40.190.290">
    <property type="match status" value="1"/>
</dbReference>
<dbReference type="PROSITE" id="PS50931">
    <property type="entry name" value="HTH_LYSR"/>
    <property type="match status" value="1"/>
</dbReference>
<evidence type="ECO:0000313" key="7">
    <source>
        <dbReference type="Proteomes" id="UP000256478"/>
    </source>
</evidence>
<evidence type="ECO:0000259" key="5">
    <source>
        <dbReference type="PROSITE" id="PS50931"/>
    </source>
</evidence>
<feature type="domain" description="HTH lysR-type" evidence="5">
    <location>
        <begin position="1"/>
        <end position="58"/>
    </location>
</feature>
<evidence type="ECO:0000256" key="4">
    <source>
        <dbReference type="ARBA" id="ARBA00023163"/>
    </source>
</evidence>
<dbReference type="SUPFAM" id="SSF46785">
    <property type="entry name" value="Winged helix' DNA-binding domain"/>
    <property type="match status" value="1"/>
</dbReference>
<dbReference type="RefSeq" id="WP_116008634.1">
    <property type="nucleotide sequence ID" value="NZ_QUOU01000001.1"/>
</dbReference>
<evidence type="ECO:0000313" key="6">
    <source>
        <dbReference type="EMBL" id="REL27558.1"/>
    </source>
</evidence>
<dbReference type="PANTHER" id="PTHR30579">
    <property type="entry name" value="TRANSCRIPTIONAL REGULATOR"/>
    <property type="match status" value="1"/>
</dbReference>
<keyword evidence="3" id="KW-0238">DNA-binding</keyword>
<dbReference type="CDD" id="cd05466">
    <property type="entry name" value="PBP2_LTTR_substrate"/>
    <property type="match status" value="1"/>
</dbReference>
<dbReference type="EMBL" id="QUOU01000001">
    <property type="protein sequence ID" value="REL27558.1"/>
    <property type="molecule type" value="Genomic_DNA"/>
</dbReference>
<dbReference type="InterPro" id="IPR005119">
    <property type="entry name" value="LysR_subst-bd"/>
</dbReference>
<dbReference type="AlphaFoldDB" id="A0A3E0TSP1"/>
<dbReference type="Pfam" id="PF00126">
    <property type="entry name" value="HTH_1"/>
    <property type="match status" value="1"/>
</dbReference>
<dbReference type="GO" id="GO:0003700">
    <property type="term" value="F:DNA-binding transcription factor activity"/>
    <property type="evidence" value="ECO:0007669"/>
    <property type="project" value="InterPro"/>
</dbReference>
<dbReference type="InterPro" id="IPR036388">
    <property type="entry name" value="WH-like_DNA-bd_sf"/>
</dbReference>
<dbReference type="GO" id="GO:0003677">
    <property type="term" value="F:DNA binding"/>
    <property type="evidence" value="ECO:0007669"/>
    <property type="project" value="UniProtKB-KW"/>
</dbReference>
<evidence type="ECO:0000256" key="2">
    <source>
        <dbReference type="ARBA" id="ARBA00023015"/>
    </source>
</evidence>
<gene>
    <name evidence="6" type="ORF">DXX93_13975</name>
</gene>
<protein>
    <submittedName>
        <fullName evidence="6">LysR family transcriptional regulator</fullName>
    </submittedName>
</protein>
<proteinExistence type="inferred from homology"/>
<comment type="caution">
    <text evidence="6">The sequence shown here is derived from an EMBL/GenBank/DDBJ whole genome shotgun (WGS) entry which is preliminary data.</text>
</comment>
<dbReference type="InterPro" id="IPR050176">
    <property type="entry name" value="LTTR"/>
</dbReference>
<name>A0A3E0TSP1_9GAMM</name>
<organism evidence="6 7">
    <name type="scientific">Thalassotalea euphylliae</name>
    <dbReference type="NCBI Taxonomy" id="1655234"/>
    <lineage>
        <taxon>Bacteria</taxon>
        <taxon>Pseudomonadati</taxon>
        <taxon>Pseudomonadota</taxon>
        <taxon>Gammaproteobacteria</taxon>
        <taxon>Alteromonadales</taxon>
        <taxon>Colwelliaceae</taxon>
        <taxon>Thalassotalea</taxon>
    </lineage>
</organism>
<comment type="similarity">
    <text evidence="1">Belongs to the LysR transcriptional regulatory family.</text>
</comment>
<reference evidence="6 7" key="1">
    <citation type="submission" date="2018-08" db="EMBL/GenBank/DDBJ databases">
        <title>Thalassotalea euphylliae genome.</title>
        <authorList>
            <person name="Summers S."/>
            <person name="Rice S.A."/>
            <person name="Freckelton M.L."/>
            <person name="Nedved B.T."/>
            <person name="Hadfield M.G."/>
        </authorList>
    </citation>
    <scope>NUCLEOTIDE SEQUENCE [LARGE SCALE GENOMIC DNA]</scope>
    <source>
        <strain evidence="6 7">H1</strain>
    </source>
</reference>
<dbReference type="InterPro" id="IPR000847">
    <property type="entry name" value="LysR_HTH_N"/>
</dbReference>
<dbReference type="Pfam" id="PF03466">
    <property type="entry name" value="LysR_substrate"/>
    <property type="match status" value="1"/>
</dbReference>
<dbReference type="Gene3D" id="1.10.10.10">
    <property type="entry name" value="Winged helix-like DNA-binding domain superfamily/Winged helix DNA-binding domain"/>
    <property type="match status" value="1"/>
</dbReference>
<accession>A0A3E0TSP1</accession>